<evidence type="ECO:0000256" key="5">
    <source>
        <dbReference type="ARBA" id="ARBA00022692"/>
    </source>
</evidence>
<evidence type="ECO:0000256" key="6">
    <source>
        <dbReference type="ARBA" id="ARBA00022989"/>
    </source>
</evidence>
<sequence>MNVKERKYIVNLMVFSFSIFMLYAVIIPFNNAPDEQLRFDIVDFILKYKELPIGGDPRLFYGDFGVTYAFKPYIAYVFSALLCILAELLKINIEPFMISRFFSVLCGVGTVYFTYLICKKIFKESKIKYVLPIFFASIPQFSFLNSYVNQDSLMIFLSSITVFLWIEGISNNWEWDIVIKISIVNGIIMLTYMNGYSIILCTVILVILTYKNKNSEFFKKTMFFTLISLLISGWFFVRNLIIYNGELFGDTISLELQEKLAIDSLKPSLRDVPYKHGLNMITMLIKTDWLKKTFMSFWAMLGNMDIRLNSVYYYLFMVISMLTVLVIIAKVKSAIVNRKYNDAFKLRIVFIFEILIVIILSIIYSTYNDFQPQGRYIYPAIIPIIIFIGETFEYIINKFRLKEWIVYLFIGVIIIFNIALPILAMIKKYYFVV</sequence>
<feature type="transmembrane region" description="Helical" evidence="8">
    <location>
        <begin position="222"/>
        <end position="241"/>
    </location>
</feature>
<feature type="transmembrane region" description="Helical" evidence="8">
    <location>
        <begin position="343"/>
        <end position="364"/>
    </location>
</feature>
<feature type="transmembrane region" description="Helical" evidence="8">
    <location>
        <begin position="311"/>
        <end position="331"/>
    </location>
</feature>
<dbReference type="GO" id="GO:0016763">
    <property type="term" value="F:pentosyltransferase activity"/>
    <property type="evidence" value="ECO:0007669"/>
    <property type="project" value="TreeGrafter"/>
</dbReference>
<keyword evidence="5 8" id="KW-0812">Transmembrane</keyword>
<feature type="transmembrane region" description="Helical" evidence="8">
    <location>
        <begin position="73"/>
        <end position="89"/>
    </location>
</feature>
<feature type="transmembrane region" description="Helical" evidence="8">
    <location>
        <begin position="376"/>
        <end position="397"/>
    </location>
</feature>
<keyword evidence="7 8" id="KW-0472">Membrane</keyword>
<keyword evidence="10" id="KW-1185">Reference proteome</keyword>
<feature type="transmembrane region" description="Helical" evidence="8">
    <location>
        <begin position="12"/>
        <end position="29"/>
    </location>
</feature>
<evidence type="ECO:0000256" key="1">
    <source>
        <dbReference type="ARBA" id="ARBA00004651"/>
    </source>
</evidence>
<feature type="transmembrane region" description="Helical" evidence="8">
    <location>
        <begin position="177"/>
        <end position="210"/>
    </location>
</feature>
<keyword evidence="4" id="KW-0808">Transferase</keyword>
<feature type="transmembrane region" description="Helical" evidence="8">
    <location>
        <begin position="129"/>
        <end position="148"/>
    </location>
</feature>
<dbReference type="KEGG" id="cia:BEN51_02820"/>
<protein>
    <submittedName>
        <fullName evidence="9">Uncharacterized protein</fullName>
    </submittedName>
</protein>
<organism evidence="9 10">
    <name type="scientific">Clostridium isatidis</name>
    <dbReference type="NCBI Taxonomy" id="182773"/>
    <lineage>
        <taxon>Bacteria</taxon>
        <taxon>Bacillati</taxon>
        <taxon>Bacillota</taxon>
        <taxon>Clostridia</taxon>
        <taxon>Eubacteriales</taxon>
        <taxon>Clostridiaceae</taxon>
        <taxon>Clostridium</taxon>
    </lineage>
</organism>
<feature type="transmembrane region" description="Helical" evidence="8">
    <location>
        <begin position="101"/>
        <end position="117"/>
    </location>
</feature>
<evidence type="ECO:0000313" key="10">
    <source>
        <dbReference type="Proteomes" id="UP000264883"/>
    </source>
</evidence>
<dbReference type="GO" id="GO:0005886">
    <property type="term" value="C:plasma membrane"/>
    <property type="evidence" value="ECO:0007669"/>
    <property type="project" value="UniProtKB-SubCell"/>
</dbReference>
<dbReference type="PANTHER" id="PTHR33908:SF11">
    <property type="entry name" value="MEMBRANE PROTEIN"/>
    <property type="match status" value="1"/>
</dbReference>
<keyword evidence="6 8" id="KW-1133">Transmembrane helix</keyword>
<keyword evidence="2" id="KW-1003">Cell membrane</keyword>
<dbReference type="Proteomes" id="UP000264883">
    <property type="component" value="Chromosome"/>
</dbReference>
<comment type="subcellular location">
    <subcellularLocation>
        <location evidence="1">Cell membrane</location>
        <topology evidence="1">Multi-pass membrane protein</topology>
    </subcellularLocation>
</comment>
<keyword evidence="3" id="KW-0328">Glycosyltransferase</keyword>
<name>A0A343JA91_9CLOT</name>
<evidence type="ECO:0000256" key="2">
    <source>
        <dbReference type="ARBA" id="ARBA00022475"/>
    </source>
</evidence>
<evidence type="ECO:0000256" key="8">
    <source>
        <dbReference type="SAM" id="Phobius"/>
    </source>
</evidence>
<evidence type="ECO:0000313" key="9">
    <source>
        <dbReference type="EMBL" id="ASW42449.1"/>
    </source>
</evidence>
<proteinExistence type="predicted"/>
<dbReference type="RefSeq" id="WP_119864585.1">
    <property type="nucleotide sequence ID" value="NZ_CP016786.1"/>
</dbReference>
<accession>A0A343JA91</accession>
<dbReference type="EMBL" id="CP016786">
    <property type="protein sequence ID" value="ASW42449.1"/>
    <property type="molecule type" value="Genomic_DNA"/>
</dbReference>
<dbReference type="PANTHER" id="PTHR33908">
    <property type="entry name" value="MANNOSYLTRANSFERASE YKCB-RELATED"/>
    <property type="match status" value="1"/>
</dbReference>
<feature type="transmembrane region" description="Helical" evidence="8">
    <location>
        <begin position="153"/>
        <end position="171"/>
    </location>
</feature>
<reference evidence="9 10" key="1">
    <citation type="submission" date="2016-08" db="EMBL/GenBank/DDBJ databases">
        <title>Complete Genome Sequence Of The Indigo Reducing Clostridium isatidis DSM15098.</title>
        <authorList>
            <person name="Little G.T."/>
            <person name="Minton N.P."/>
        </authorList>
    </citation>
    <scope>NUCLEOTIDE SEQUENCE [LARGE SCALE GENOMIC DNA]</scope>
    <source>
        <strain evidence="9 10">DSM 15098</strain>
    </source>
</reference>
<evidence type="ECO:0000256" key="3">
    <source>
        <dbReference type="ARBA" id="ARBA00022676"/>
    </source>
</evidence>
<gene>
    <name evidence="9" type="ORF">BEN51_02820</name>
</gene>
<evidence type="ECO:0000256" key="7">
    <source>
        <dbReference type="ARBA" id="ARBA00023136"/>
    </source>
</evidence>
<feature type="transmembrane region" description="Helical" evidence="8">
    <location>
        <begin position="404"/>
        <end position="426"/>
    </location>
</feature>
<dbReference type="AlphaFoldDB" id="A0A343JA91"/>
<evidence type="ECO:0000256" key="4">
    <source>
        <dbReference type="ARBA" id="ARBA00022679"/>
    </source>
</evidence>
<dbReference type="OrthoDB" id="6052932at2"/>
<dbReference type="GO" id="GO:0009103">
    <property type="term" value="P:lipopolysaccharide biosynthetic process"/>
    <property type="evidence" value="ECO:0007669"/>
    <property type="project" value="UniProtKB-ARBA"/>
</dbReference>
<dbReference type="InterPro" id="IPR050297">
    <property type="entry name" value="LipidA_mod_glycosyltrf_83"/>
</dbReference>